<feature type="compositionally biased region" description="Basic and acidic residues" evidence="1">
    <location>
        <begin position="70"/>
        <end position="86"/>
    </location>
</feature>
<evidence type="ECO:0000313" key="2">
    <source>
        <dbReference type="EMBL" id="ONK67562.1"/>
    </source>
</evidence>
<evidence type="ECO:0000313" key="3">
    <source>
        <dbReference type="Proteomes" id="UP000243459"/>
    </source>
</evidence>
<reference evidence="3" key="1">
    <citation type="journal article" date="2017" name="Nat. Commun.">
        <title>The asparagus genome sheds light on the origin and evolution of a young Y chromosome.</title>
        <authorList>
            <person name="Harkess A."/>
            <person name="Zhou J."/>
            <person name="Xu C."/>
            <person name="Bowers J.E."/>
            <person name="Van der Hulst R."/>
            <person name="Ayyampalayam S."/>
            <person name="Mercati F."/>
            <person name="Riccardi P."/>
            <person name="McKain M.R."/>
            <person name="Kakrana A."/>
            <person name="Tang H."/>
            <person name="Ray J."/>
            <person name="Groenendijk J."/>
            <person name="Arikit S."/>
            <person name="Mathioni S.M."/>
            <person name="Nakano M."/>
            <person name="Shan H."/>
            <person name="Telgmann-Rauber A."/>
            <person name="Kanno A."/>
            <person name="Yue Z."/>
            <person name="Chen H."/>
            <person name="Li W."/>
            <person name="Chen Y."/>
            <person name="Xu X."/>
            <person name="Zhang Y."/>
            <person name="Luo S."/>
            <person name="Chen H."/>
            <person name="Gao J."/>
            <person name="Mao Z."/>
            <person name="Pires J.C."/>
            <person name="Luo M."/>
            <person name="Kudrna D."/>
            <person name="Wing R.A."/>
            <person name="Meyers B.C."/>
            <person name="Yi K."/>
            <person name="Kong H."/>
            <person name="Lavrijsen P."/>
            <person name="Sunseri F."/>
            <person name="Falavigna A."/>
            <person name="Ye Y."/>
            <person name="Leebens-Mack J.H."/>
            <person name="Chen G."/>
        </authorList>
    </citation>
    <scope>NUCLEOTIDE SEQUENCE [LARGE SCALE GENOMIC DNA]</scope>
    <source>
        <strain evidence="3">cv. DH0086</strain>
    </source>
</reference>
<dbReference type="EMBL" id="CM007385">
    <property type="protein sequence ID" value="ONK67562.1"/>
    <property type="molecule type" value="Genomic_DNA"/>
</dbReference>
<dbReference type="AlphaFoldDB" id="A0A5P1ENI2"/>
<organism evidence="2 3">
    <name type="scientific">Asparagus officinalis</name>
    <name type="common">Garden asparagus</name>
    <dbReference type="NCBI Taxonomy" id="4686"/>
    <lineage>
        <taxon>Eukaryota</taxon>
        <taxon>Viridiplantae</taxon>
        <taxon>Streptophyta</taxon>
        <taxon>Embryophyta</taxon>
        <taxon>Tracheophyta</taxon>
        <taxon>Spermatophyta</taxon>
        <taxon>Magnoliopsida</taxon>
        <taxon>Liliopsida</taxon>
        <taxon>Asparagales</taxon>
        <taxon>Asparagaceae</taxon>
        <taxon>Asparagoideae</taxon>
        <taxon>Asparagus</taxon>
    </lineage>
</organism>
<accession>A0A5P1ENI2</accession>
<name>A0A5P1ENI2_ASPOF</name>
<feature type="region of interest" description="Disordered" evidence="1">
    <location>
        <begin position="38"/>
        <end position="57"/>
    </location>
</feature>
<feature type="region of interest" description="Disordered" evidence="1">
    <location>
        <begin position="68"/>
        <end position="111"/>
    </location>
</feature>
<dbReference type="Proteomes" id="UP000243459">
    <property type="component" value="Chromosome 5"/>
</dbReference>
<proteinExistence type="predicted"/>
<dbReference type="Gramene" id="ONK67562">
    <property type="protein sequence ID" value="ONK67562"/>
    <property type="gene ID" value="A4U43_C05F1330"/>
</dbReference>
<keyword evidence="3" id="KW-1185">Reference proteome</keyword>
<gene>
    <name evidence="2" type="ORF">A4U43_C05F1330</name>
</gene>
<protein>
    <submittedName>
        <fullName evidence="2">Uncharacterized protein</fullName>
    </submittedName>
</protein>
<sequence>MAQLPLKLPPNFYSTSGASDRCKPSSLSEDPSFRSVLSLFRSPKRKQASGPPSSGRFELIACFSNGNQRPEVESGARDSTAWDRPSDSVGGSSGTRSSKEDRSEIKSNESNAQRVASFVERVMKVMRKDSKSRIWKKPIMMGKRCSKLADEFPYDGCDEETNAVAAAGTVESSRTRDQRVSDCAKWLI</sequence>
<evidence type="ECO:0000256" key="1">
    <source>
        <dbReference type="SAM" id="MobiDB-lite"/>
    </source>
</evidence>
<feature type="region of interest" description="Disordered" evidence="1">
    <location>
        <begin position="1"/>
        <end position="31"/>
    </location>
</feature>
<feature type="compositionally biased region" description="Basic and acidic residues" evidence="1">
    <location>
        <begin position="97"/>
        <end position="107"/>
    </location>
</feature>